<organism evidence="1 2">
    <name type="scientific">SAR86 cluster bacterium</name>
    <dbReference type="NCBI Taxonomy" id="2030880"/>
    <lineage>
        <taxon>Bacteria</taxon>
        <taxon>Pseudomonadati</taxon>
        <taxon>Pseudomonadota</taxon>
        <taxon>Gammaproteobacteria</taxon>
        <taxon>SAR86 cluster</taxon>
    </lineage>
</organism>
<comment type="caution">
    <text evidence="1">The sequence shown here is derived from an EMBL/GenBank/DDBJ whole genome shotgun (WGS) entry which is preliminary data.</text>
</comment>
<accession>A0A2A5AFU2</accession>
<evidence type="ECO:0000313" key="2">
    <source>
        <dbReference type="Proteomes" id="UP000218327"/>
    </source>
</evidence>
<evidence type="ECO:0008006" key="3">
    <source>
        <dbReference type="Google" id="ProtNLM"/>
    </source>
</evidence>
<proteinExistence type="predicted"/>
<dbReference type="Proteomes" id="UP000218327">
    <property type="component" value="Unassembled WGS sequence"/>
</dbReference>
<reference evidence="2" key="1">
    <citation type="submission" date="2017-08" db="EMBL/GenBank/DDBJ databases">
        <title>A dynamic microbial community with high functional redundancy inhabits the cold, oxic subseafloor aquifer.</title>
        <authorList>
            <person name="Tully B.J."/>
            <person name="Wheat C.G."/>
            <person name="Glazer B.T."/>
            <person name="Huber J.A."/>
        </authorList>
    </citation>
    <scope>NUCLEOTIDE SEQUENCE [LARGE SCALE GENOMIC DNA]</scope>
</reference>
<sequence>MLLVYLDHDLGLHRPEHLTIPYESGRVLDDGSCTEIRVVTRSSDAEVALPANFSTVFCNGHRKLLTKIFMLSRLLKLWSKYPKANLIIHNDPMVACLLLVLNLIALRKESRLIFRVTHLIEESKLESETRFFVRLAARIRIFFRKFAVRYCSKTFVTSRAMQAYFSTKDPRADIVVLPATIDFSKYVDDSNLHKDLPEGKVKIFLYVGTASDQRGFEEIFDFFHRNELFNCKFKVIFASRPTDTVCSILSNVVALGIEVEQHVGVAEEVITQVMSGADFGFANYPSTNPCYFNSPIKILQYYAMGIIPVISQNPHCMELALEVGSFRWLTPEVPGVFDECVISDRQLITSKIETLRQAYDASYVYSGYIRDAIL</sequence>
<name>A0A2A5AFU2_9GAMM</name>
<dbReference type="SUPFAM" id="SSF53756">
    <property type="entry name" value="UDP-Glycosyltransferase/glycogen phosphorylase"/>
    <property type="match status" value="1"/>
</dbReference>
<evidence type="ECO:0000313" key="1">
    <source>
        <dbReference type="EMBL" id="PCJ18109.1"/>
    </source>
</evidence>
<dbReference type="EMBL" id="NVVJ01000102">
    <property type="protein sequence ID" value="PCJ18109.1"/>
    <property type="molecule type" value="Genomic_DNA"/>
</dbReference>
<gene>
    <name evidence="1" type="ORF">COA96_17190</name>
</gene>
<dbReference type="AlphaFoldDB" id="A0A2A5AFU2"/>
<dbReference type="Gene3D" id="3.40.50.2000">
    <property type="entry name" value="Glycogen Phosphorylase B"/>
    <property type="match status" value="2"/>
</dbReference>
<protein>
    <recommendedName>
        <fullName evidence="3">Glycosyltransferase subfamily 4-like N-terminal domain-containing protein</fullName>
    </recommendedName>
</protein>